<dbReference type="EMBL" id="BK015583">
    <property type="protein sequence ID" value="DAE14476.1"/>
    <property type="molecule type" value="Genomic_DNA"/>
</dbReference>
<protein>
    <submittedName>
        <fullName evidence="1">Uncharacterized protein</fullName>
    </submittedName>
</protein>
<organism evidence="1">
    <name type="scientific">Siphoviridae sp. ctHiz26</name>
    <dbReference type="NCBI Taxonomy" id="2825423"/>
    <lineage>
        <taxon>Viruses</taxon>
        <taxon>Duplodnaviria</taxon>
        <taxon>Heunggongvirae</taxon>
        <taxon>Uroviricota</taxon>
        <taxon>Caudoviricetes</taxon>
    </lineage>
</organism>
<accession>A0A8S5Q7J4</accession>
<sequence length="80" mass="8930">MENNAINNNKENISISDTTNNMLALLRDFIQLQNRLIVVYDGEVGGENVIEASAELYRLMQDAITVNICETLTETQAAQL</sequence>
<name>A0A8S5Q7J4_9CAUD</name>
<proteinExistence type="predicted"/>
<reference evidence="1" key="1">
    <citation type="journal article" date="2021" name="Proc. Natl. Acad. Sci. U.S.A.">
        <title>A Catalog of Tens of Thousands of Viruses from Human Metagenomes Reveals Hidden Associations with Chronic Diseases.</title>
        <authorList>
            <person name="Tisza M.J."/>
            <person name="Buck C.B."/>
        </authorList>
    </citation>
    <scope>NUCLEOTIDE SEQUENCE</scope>
    <source>
        <strain evidence="1">CtHiz26</strain>
    </source>
</reference>
<evidence type="ECO:0000313" key="1">
    <source>
        <dbReference type="EMBL" id="DAE14476.1"/>
    </source>
</evidence>